<dbReference type="AlphaFoldDB" id="A0AA88U3T4"/>
<comment type="subcellular location">
    <subcellularLocation>
        <location evidence="1">Nucleus</location>
    </subcellularLocation>
</comment>
<dbReference type="PRINTS" id="PR00404">
    <property type="entry name" value="MADSDOMAIN"/>
</dbReference>
<evidence type="ECO:0000256" key="6">
    <source>
        <dbReference type="SAM" id="MobiDB-lite"/>
    </source>
</evidence>
<dbReference type="GO" id="GO:0000977">
    <property type="term" value="F:RNA polymerase II transcription regulatory region sequence-specific DNA binding"/>
    <property type="evidence" value="ECO:0007669"/>
    <property type="project" value="InterPro"/>
</dbReference>
<dbReference type="InterPro" id="IPR036879">
    <property type="entry name" value="TF_MADSbox_sf"/>
</dbReference>
<keyword evidence="4" id="KW-0804">Transcription</keyword>
<dbReference type="SUPFAM" id="SSF55455">
    <property type="entry name" value="SRF-like"/>
    <property type="match status" value="1"/>
</dbReference>
<sequence length="241" mass="27421">KEKIPPNERERDGPANPGPGDACQQIFLAQDKHTTGLRREFTFVHAQSTNGGRYSFRANTWRGTMGRRKVEMKRIEDKSSRQVTFSKRRGGLMKKARELSVLCGVDVGVVVFSCSGKLYDFCSGTDRSVQIVFHQPTMVVFALLTTQTKSHFTALNDYGFQVNPLRYKSCCQPEGKDTGVHEAETQLMMDSIVTLNEEEEKTRAENEFLKHQILTMQKDINRNELPRNHSCPKHTALYFLG</sequence>
<dbReference type="PANTHER" id="PTHR48019">
    <property type="entry name" value="SERUM RESPONSE FACTOR HOMOLOG"/>
    <property type="match status" value="1"/>
</dbReference>
<dbReference type="Pfam" id="PF00319">
    <property type="entry name" value="SRF-TF"/>
    <property type="match status" value="1"/>
</dbReference>
<evidence type="ECO:0000256" key="5">
    <source>
        <dbReference type="ARBA" id="ARBA00023242"/>
    </source>
</evidence>
<evidence type="ECO:0000256" key="2">
    <source>
        <dbReference type="ARBA" id="ARBA00023015"/>
    </source>
</evidence>
<feature type="region of interest" description="Disordered" evidence="6">
    <location>
        <begin position="1"/>
        <end position="20"/>
    </location>
</feature>
<dbReference type="InterPro" id="IPR002100">
    <property type="entry name" value="TF_MADSbox"/>
</dbReference>
<feature type="domain" description="MADS-box" evidence="7">
    <location>
        <begin position="65"/>
        <end position="125"/>
    </location>
</feature>
<evidence type="ECO:0000313" key="9">
    <source>
        <dbReference type="Proteomes" id="UP001187471"/>
    </source>
</evidence>
<proteinExistence type="predicted"/>
<dbReference type="CDD" id="cd00265">
    <property type="entry name" value="MADS_MEF2_like"/>
    <property type="match status" value="1"/>
</dbReference>
<gene>
    <name evidence="8" type="ORF">RJ640_030871</name>
</gene>
<evidence type="ECO:0000256" key="3">
    <source>
        <dbReference type="ARBA" id="ARBA00023125"/>
    </source>
</evidence>
<evidence type="ECO:0000259" key="7">
    <source>
        <dbReference type="PROSITE" id="PS50066"/>
    </source>
</evidence>
<reference evidence="8" key="1">
    <citation type="submission" date="2022-12" db="EMBL/GenBank/DDBJ databases">
        <title>Draft genome assemblies for two species of Escallonia (Escalloniales).</title>
        <authorList>
            <person name="Chanderbali A."/>
            <person name="Dervinis C."/>
            <person name="Anghel I."/>
            <person name="Soltis D."/>
            <person name="Soltis P."/>
            <person name="Zapata F."/>
        </authorList>
    </citation>
    <scope>NUCLEOTIDE SEQUENCE</scope>
    <source>
        <strain evidence="8">UCBG92.1500</strain>
        <tissue evidence="8">Leaf</tissue>
    </source>
</reference>
<evidence type="ECO:0000256" key="4">
    <source>
        <dbReference type="ARBA" id="ARBA00023163"/>
    </source>
</evidence>
<dbReference type="InterPro" id="IPR050142">
    <property type="entry name" value="MADS-box/MEF2_TF"/>
</dbReference>
<evidence type="ECO:0000313" key="8">
    <source>
        <dbReference type="EMBL" id="KAK2969330.1"/>
    </source>
</evidence>
<dbReference type="GO" id="GO:0046983">
    <property type="term" value="F:protein dimerization activity"/>
    <property type="evidence" value="ECO:0007669"/>
    <property type="project" value="InterPro"/>
</dbReference>
<keyword evidence="5" id="KW-0539">Nucleus</keyword>
<dbReference type="PROSITE" id="PS50066">
    <property type="entry name" value="MADS_BOX_2"/>
    <property type="match status" value="1"/>
</dbReference>
<comment type="caution">
    <text evidence="8">The sequence shown here is derived from an EMBL/GenBank/DDBJ whole genome shotgun (WGS) entry which is preliminary data.</text>
</comment>
<dbReference type="GO" id="GO:0045944">
    <property type="term" value="P:positive regulation of transcription by RNA polymerase II"/>
    <property type="evidence" value="ECO:0007669"/>
    <property type="project" value="InterPro"/>
</dbReference>
<dbReference type="Gene3D" id="3.40.1810.10">
    <property type="entry name" value="Transcription factor, MADS-box"/>
    <property type="match status" value="1"/>
</dbReference>
<dbReference type="GO" id="GO:0005634">
    <property type="term" value="C:nucleus"/>
    <property type="evidence" value="ECO:0007669"/>
    <property type="project" value="UniProtKB-SubCell"/>
</dbReference>
<feature type="compositionally biased region" description="Basic and acidic residues" evidence="6">
    <location>
        <begin position="1"/>
        <end position="13"/>
    </location>
</feature>
<keyword evidence="9" id="KW-1185">Reference proteome</keyword>
<protein>
    <recommendedName>
        <fullName evidence="7">MADS-box domain-containing protein</fullName>
    </recommendedName>
</protein>
<organism evidence="8 9">
    <name type="scientific">Escallonia rubra</name>
    <dbReference type="NCBI Taxonomy" id="112253"/>
    <lineage>
        <taxon>Eukaryota</taxon>
        <taxon>Viridiplantae</taxon>
        <taxon>Streptophyta</taxon>
        <taxon>Embryophyta</taxon>
        <taxon>Tracheophyta</taxon>
        <taxon>Spermatophyta</taxon>
        <taxon>Magnoliopsida</taxon>
        <taxon>eudicotyledons</taxon>
        <taxon>Gunneridae</taxon>
        <taxon>Pentapetalae</taxon>
        <taxon>asterids</taxon>
        <taxon>campanulids</taxon>
        <taxon>Escalloniales</taxon>
        <taxon>Escalloniaceae</taxon>
        <taxon>Escallonia</taxon>
    </lineage>
</organism>
<dbReference type="Proteomes" id="UP001187471">
    <property type="component" value="Unassembled WGS sequence"/>
</dbReference>
<dbReference type="InterPro" id="IPR033896">
    <property type="entry name" value="MEF2-like_N"/>
</dbReference>
<dbReference type="EMBL" id="JAVXUO010002827">
    <property type="protein sequence ID" value="KAK2969330.1"/>
    <property type="molecule type" value="Genomic_DNA"/>
</dbReference>
<keyword evidence="3" id="KW-0238">DNA-binding</keyword>
<dbReference type="PROSITE" id="PS00350">
    <property type="entry name" value="MADS_BOX_1"/>
    <property type="match status" value="1"/>
</dbReference>
<keyword evidence="2" id="KW-0805">Transcription regulation</keyword>
<dbReference type="SMART" id="SM00432">
    <property type="entry name" value="MADS"/>
    <property type="match status" value="1"/>
</dbReference>
<name>A0AA88U3T4_9ASTE</name>
<accession>A0AA88U3T4</accession>
<feature type="non-terminal residue" evidence="8">
    <location>
        <position position="241"/>
    </location>
</feature>
<evidence type="ECO:0000256" key="1">
    <source>
        <dbReference type="ARBA" id="ARBA00004123"/>
    </source>
</evidence>